<comment type="caution">
    <text evidence="1">The sequence shown here is derived from an EMBL/GenBank/DDBJ whole genome shotgun (WGS) entry which is preliminary data.</text>
</comment>
<evidence type="ECO:0000313" key="1">
    <source>
        <dbReference type="EMBL" id="KAF9644623.1"/>
    </source>
</evidence>
<reference evidence="1" key="2">
    <citation type="journal article" date="2020" name="Nat. Commun.">
        <title>Large-scale genome sequencing of mycorrhizal fungi provides insights into the early evolution of symbiotic traits.</title>
        <authorList>
            <person name="Miyauchi S."/>
            <person name="Kiss E."/>
            <person name="Kuo A."/>
            <person name="Drula E."/>
            <person name="Kohler A."/>
            <person name="Sanchez-Garcia M."/>
            <person name="Morin E."/>
            <person name="Andreopoulos B."/>
            <person name="Barry K.W."/>
            <person name="Bonito G."/>
            <person name="Buee M."/>
            <person name="Carver A."/>
            <person name="Chen C."/>
            <person name="Cichocki N."/>
            <person name="Clum A."/>
            <person name="Culley D."/>
            <person name="Crous P.W."/>
            <person name="Fauchery L."/>
            <person name="Girlanda M."/>
            <person name="Hayes R.D."/>
            <person name="Keri Z."/>
            <person name="LaButti K."/>
            <person name="Lipzen A."/>
            <person name="Lombard V."/>
            <person name="Magnuson J."/>
            <person name="Maillard F."/>
            <person name="Murat C."/>
            <person name="Nolan M."/>
            <person name="Ohm R.A."/>
            <person name="Pangilinan J."/>
            <person name="Pereira M.F."/>
            <person name="Perotto S."/>
            <person name="Peter M."/>
            <person name="Pfister S."/>
            <person name="Riley R."/>
            <person name="Sitrit Y."/>
            <person name="Stielow J.B."/>
            <person name="Szollosi G."/>
            <person name="Zifcakova L."/>
            <person name="Stursova M."/>
            <person name="Spatafora J.W."/>
            <person name="Tedersoo L."/>
            <person name="Vaario L.M."/>
            <person name="Yamada A."/>
            <person name="Yan M."/>
            <person name="Wang P."/>
            <person name="Xu J."/>
            <person name="Bruns T."/>
            <person name="Baldrian P."/>
            <person name="Vilgalys R."/>
            <person name="Dunand C."/>
            <person name="Henrissat B."/>
            <person name="Grigoriev I.V."/>
            <person name="Hibbett D."/>
            <person name="Nagy L.G."/>
            <person name="Martin F.M."/>
        </authorList>
    </citation>
    <scope>NUCLEOTIDE SEQUENCE</scope>
    <source>
        <strain evidence="1">P2</strain>
    </source>
</reference>
<protein>
    <submittedName>
        <fullName evidence="1">Kinase-like protein</fullName>
    </submittedName>
</protein>
<keyword evidence="2" id="KW-1185">Reference proteome</keyword>
<dbReference type="Proteomes" id="UP000886501">
    <property type="component" value="Unassembled WGS sequence"/>
</dbReference>
<gene>
    <name evidence="1" type="ORF">BDM02DRAFT_888285</name>
</gene>
<name>A0ACB6Z4W6_THEGA</name>
<organism evidence="1 2">
    <name type="scientific">Thelephora ganbajun</name>
    <name type="common">Ganba fungus</name>
    <dbReference type="NCBI Taxonomy" id="370292"/>
    <lineage>
        <taxon>Eukaryota</taxon>
        <taxon>Fungi</taxon>
        <taxon>Dikarya</taxon>
        <taxon>Basidiomycota</taxon>
        <taxon>Agaricomycotina</taxon>
        <taxon>Agaricomycetes</taxon>
        <taxon>Thelephorales</taxon>
        <taxon>Thelephoraceae</taxon>
        <taxon>Thelephora</taxon>
    </lineage>
</organism>
<reference evidence="1" key="1">
    <citation type="submission" date="2019-10" db="EMBL/GenBank/DDBJ databases">
        <authorList>
            <consortium name="DOE Joint Genome Institute"/>
            <person name="Kuo A."/>
            <person name="Miyauchi S."/>
            <person name="Kiss E."/>
            <person name="Drula E."/>
            <person name="Kohler A."/>
            <person name="Sanchez-Garcia M."/>
            <person name="Andreopoulos B."/>
            <person name="Barry K.W."/>
            <person name="Bonito G."/>
            <person name="Buee M."/>
            <person name="Carver A."/>
            <person name="Chen C."/>
            <person name="Cichocki N."/>
            <person name="Clum A."/>
            <person name="Culley D."/>
            <person name="Crous P.W."/>
            <person name="Fauchery L."/>
            <person name="Girlanda M."/>
            <person name="Hayes R."/>
            <person name="Keri Z."/>
            <person name="Labutti K."/>
            <person name="Lipzen A."/>
            <person name="Lombard V."/>
            <person name="Magnuson J."/>
            <person name="Maillard F."/>
            <person name="Morin E."/>
            <person name="Murat C."/>
            <person name="Nolan M."/>
            <person name="Ohm R."/>
            <person name="Pangilinan J."/>
            <person name="Pereira M."/>
            <person name="Perotto S."/>
            <person name="Peter M."/>
            <person name="Riley R."/>
            <person name="Sitrit Y."/>
            <person name="Stielow B."/>
            <person name="Szollosi G."/>
            <person name="Zifcakova L."/>
            <person name="Stursova M."/>
            <person name="Spatafora J.W."/>
            <person name="Tedersoo L."/>
            <person name="Vaario L.-M."/>
            <person name="Yamada A."/>
            <person name="Yan M."/>
            <person name="Wang P."/>
            <person name="Xu J."/>
            <person name="Bruns T."/>
            <person name="Baldrian P."/>
            <person name="Vilgalys R."/>
            <person name="Henrissat B."/>
            <person name="Grigoriev I.V."/>
            <person name="Hibbett D."/>
            <person name="Nagy L.G."/>
            <person name="Martin F.M."/>
        </authorList>
    </citation>
    <scope>NUCLEOTIDE SEQUENCE</scope>
    <source>
        <strain evidence="1">P2</strain>
    </source>
</reference>
<evidence type="ECO:0000313" key="2">
    <source>
        <dbReference type="Proteomes" id="UP000886501"/>
    </source>
</evidence>
<proteinExistence type="predicted"/>
<dbReference type="EMBL" id="MU118127">
    <property type="protein sequence ID" value="KAF9644623.1"/>
    <property type="molecule type" value="Genomic_DNA"/>
</dbReference>
<sequence>MPLLSQVCALYRGESSDIEEHSSPQLLVGGLPTPDLNDPTLSRHYTRMAQDSLRSPTSFVRHWFSPEDVKLVGGKPIAAGGFTDIWEATHDGRRVVLKSYRYYVTSDVAQVAARFRNEANTCSFLNHRDVGAVSLVGVYSIEAHPFGLVYEYMDGLDLKQYLRNEPNVERLKLLTDIARCLNRLHDLGIVHGDLQTTNILVHKDGTVRMAGLGNAYLLPHSPAWAAESGTSTGRLLHSRAPEFAGAAMSPNVPDSIHLTKASDMYSFGFMAFEILTGRPPFHGMTEVAAAYLILKGDRPPRPDHHEISDRLWDIIERCWDSVPSKRMSVTEVVNLLEIE</sequence>
<accession>A0ACB6Z4W6</accession>